<keyword evidence="1" id="KW-0805">Transcription regulation</keyword>
<dbReference type="PROSITE" id="PS50043">
    <property type="entry name" value="HTH_LUXR_2"/>
    <property type="match status" value="1"/>
</dbReference>
<evidence type="ECO:0000256" key="3">
    <source>
        <dbReference type="ARBA" id="ARBA00023163"/>
    </source>
</evidence>
<reference evidence="5 6" key="1">
    <citation type="submission" date="2016-05" db="EMBL/GenBank/DDBJ databases">
        <title>Compelete Genome Sequence of Bacteriochlorophyll-Synthesizing Bacterium Porphyrobacter neustonensis DSM 9434.</title>
        <authorList>
            <person name="Shi X.-L."/>
            <person name="Wu Y.-H."/>
            <person name="Cheng H."/>
            <person name="Xu L."/>
            <person name="Zhang X.-Q."/>
            <person name="Wang C.-S."/>
            <person name="Xu X.-W."/>
        </authorList>
    </citation>
    <scope>NUCLEOTIDE SEQUENCE [LARGE SCALE GENOMIC DNA]</scope>
    <source>
        <strain evidence="5 6">DSM 9434</strain>
    </source>
</reference>
<sequence>MHRFDRAPDPRALIDLVTVRDRAAILPAALGLAREVRRLGLRLMLWDDLSSLAPMVDASGAALNSAVFGWDEDTLAPWQCRERALHNPVLRACRMESEPFLIDGSGVRGIWADPLPARGSQGDFAARTGFAAAIVVPVHLPFGQIGAAVLSAADPAAGLDDVFDTLPDTLAPAIRRFVRGYVGLCRDTRYLPPACQLSPREVECLSWIAQGKTDYEISIILGCSHAGVRYHITRACERLNAVNRAQSVFRASQLGYIGPGAP</sequence>
<dbReference type="STRING" id="1112.A9D12_08235"/>
<dbReference type="InterPro" id="IPR016032">
    <property type="entry name" value="Sig_transdc_resp-reg_C-effctor"/>
</dbReference>
<dbReference type="PANTHER" id="PTHR44688:SF16">
    <property type="entry name" value="DNA-BINDING TRANSCRIPTIONAL ACTIVATOR DEVR_DOSR"/>
    <property type="match status" value="1"/>
</dbReference>
<name>A0A192D863_9SPHN</name>
<dbReference type="Proteomes" id="UP000078263">
    <property type="component" value="Chromosome"/>
</dbReference>
<dbReference type="EMBL" id="CP016033">
    <property type="protein sequence ID" value="ANK14211.1"/>
    <property type="molecule type" value="Genomic_DNA"/>
</dbReference>
<keyword evidence="6" id="KW-1185">Reference proteome</keyword>
<feature type="domain" description="HTH luxR-type" evidence="4">
    <location>
        <begin position="190"/>
        <end position="255"/>
    </location>
</feature>
<keyword evidence="3" id="KW-0804">Transcription</keyword>
<evidence type="ECO:0000313" key="6">
    <source>
        <dbReference type="Proteomes" id="UP000078263"/>
    </source>
</evidence>
<accession>A0A192D863</accession>
<dbReference type="GO" id="GO:0006355">
    <property type="term" value="P:regulation of DNA-templated transcription"/>
    <property type="evidence" value="ECO:0007669"/>
    <property type="project" value="InterPro"/>
</dbReference>
<proteinExistence type="predicted"/>
<organism evidence="5 6">
    <name type="scientific">Erythrobacter neustonensis</name>
    <dbReference type="NCBI Taxonomy" id="1112"/>
    <lineage>
        <taxon>Bacteria</taxon>
        <taxon>Pseudomonadati</taxon>
        <taxon>Pseudomonadota</taxon>
        <taxon>Alphaproteobacteria</taxon>
        <taxon>Sphingomonadales</taxon>
        <taxon>Erythrobacteraceae</taxon>
        <taxon>Erythrobacter/Porphyrobacter group</taxon>
        <taxon>Erythrobacter</taxon>
    </lineage>
</organism>
<evidence type="ECO:0000313" key="5">
    <source>
        <dbReference type="EMBL" id="ANK14211.1"/>
    </source>
</evidence>
<keyword evidence="2" id="KW-0238">DNA-binding</keyword>
<gene>
    <name evidence="5" type="ORF">A9D12_08235</name>
</gene>
<dbReference type="InterPro" id="IPR000792">
    <property type="entry name" value="Tscrpt_reg_LuxR_C"/>
</dbReference>
<evidence type="ECO:0000256" key="2">
    <source>
        <dbReference type="ARBA" id="ARBA00023125"/>
    </source>
</evidence>
<dbReference type="PANTHER" id="PTHR44688">
    <property type="entry name" value="DNA-BINDING TRANSCRIPTIONAL ACTIVATOR DEVR_DOSR"/>
    <property type="match status" value="1"/>
</dbReference>
<dbReference type="InterPro" id="IPR036693">
    <property type="entry name" value="TF_LuxR_autoind-bd_dom_sf"/>
</dbReference>
<dbReference type="GO" id="GO:0003677">
    <property type="term" value="F:DNA binding"/>
    <property type="evidence" value="ECO:0007669"/>
    <property type="project" value="UniProtKB-KW"/>
</dbReference>
<evidence type="ECO:0000256" key="1">
    <source>
        <dbReference type="ARBA" id="ARBA00023015"/>
    </source>
</evidence>
<dbReference type="CDD" id="cd06170">
    <property type="entry name" value="LuxR_C_like"/>
    <property type="match status" value="1"/>
</dbReference>
<dbReference type="Gene3D" id="1.10.10.10">
    <property type="entry name" value="Winged helix-like DNA-binding domain superfamily/Winged helix DNA-binding domain"/>
    <property type="match status" value="1"/>
</dbReference>
<dbReference type="Pfam" id="PF00196">
    <property type="entry name" value="GerE"/>
    <property type="match status" value="1"/>
</dbReference>
<dbReference type="Gene3D" id="3.30.450.80">
    <property type="entry name" value="Transcription factor LuxR-like, autoinducer-binding domain"/>
    <property type="match status" value="1"/>
</dbReference>
<dbReference type="KEGG" id="pns:A9D12_08235"/>
<dbReference type="AlphaFoldDB" id="A0A192D863"/>
<protein>
    <recommendedName>
        <fullName evidence="4">HTH luxR-type domain-containing protein</fullName>
    </recommendedName>
</protein>
<dbReference type="SUPFAM" id="SSF46894">
    <property type="entry name" value="C-terminal effector domain of the bipartite response regulators"/>
    <property type="match status" value="1"/>
</dbReference>
<dbReference type="InterPro" id="IPR036388">
    <property type="entry name" value="WH-like_DNA-bd_sf"/>
</dbReference>
<dbReference type="SMART" id="SM00421">
    <property type="entry name" value="HTH_LUXR"/>
    <property type="match status" value="1"/>
</dbReference>
<evidence type="ECO:0000259" key="4">
    <source>
        <dbReference type="PROSITE" id="PS50043"/>
    </source>
</evidence>